<dbReference type="GO" id="GO:0000166">
    <property type="term" value="F:nucleotide binding"/>
    <property type="evidence" value="ECO:0007669"/>
    <property type="project" value="UniProtKB-KW"/>
</dbReference>
<dbReference type="GO" id="GO:0008270">
    <property type="term" value="F:zinc ion binding"/>
    <property type="evidence" value="ECO:0007669"/>
    <property type="project" value="UniProtKB-KW"/>
</dbReference>
<evidence type="ECO:0000259" key="10">
    <source>
        <dbReference type="PROSITE" id="PS50507"/>
    </source>
</evidence>
<keyword evidence="3 8" id="KW-0808">Transferase</keyword>
<keyword evidence="7" id="KW-0863">Zinc-finger</keyword>
<evidence type="ECO:0000256" key="3">
    <source>
        <dbReference type="ARBA" id="ARBA00022679"/>
    </source>
</evidence>
<dbReference type="InterPro" id="IPR051826">
    <property type="entry name" value="E3_ubiquitin-ligase_domain"/>
</dbReference>
<proteinExistence type="predicted"/>
<reference evidence="11" key="1">
    <citation type="submission" date="2022-05" db="EMBL/GenBank/DDBJ databases">
        <authorList>
            <person name="Cao W."/>
            <person name="Jia N."/>
            <person name="Lam T.T.-Y."/>
            <person name="Ni X."/>
            <person name="Liu J."/>
        </authorList>
    </citation>
    <scope>NUCLEOTIDE SEQUENCE</scope>
    <source>
        <strain evidence="11">TIGMIC 1</strain>
    </source>
</reference>
<evidence type="ECO:0000256" key="5">
    <source>
        <dbReference type="ARBA" id="ARBA00022741"/>
    </source>
</evidence>
<evidence type="ECO:0000256" key="4">
    <source>
        <dbReference type="ARBA" id="ARBA00022695"/>
    </source>
</evidence>
<dbReference type="GO" id="GO:0061630">
    <property type="term" value="F:ubiquitin protein ligase activity"/>
    <property type="evidence" value="ECO:0007669"/>
    <property type="project" value="TreeGrafter"/>
</dbReference>
<keyword evidence="2 8" id="KW-0696">RNA-directed RNA polymerase</keyword>
<dbReference type="InterPro" id="IPR013083">
    <property type="entry name" value="Znf_RING/FYVE/PHD"/>
</dbReference>
<dbReference type="SUPFAM" id="SSF56672">
    <property type="entry name" value="DNA/RNA polymerases"/>
    <property type="match status" value="1"/>
</dbReference>
<dbReference type="GO" id="GO:0006511">
    <property type="term" value="P:ubiquitin-dependent protein catabolic process"/>
    <property type="evidence" value="ECO:0007669"/>
    <property type="project" value="TreeGrafter"/>
</dbReference>
<evidence type="ECO:0000256" key="8">
    <source>
        <dbReference type="RuleBase" id="RU363062"/>
    </source>
</evidence>
<dbReference type="InterPro" id="IPR002166">
    <property type="entry name" value="RNA_pol_HCV"/>
</dbReference>
<evidence type="ECO:0000256" key="1">
    <source>
        <dbReference type="ARBA" id="ARBA00012494"/>
    </source>
</evidence>
<evidence type="ECO:0000259" key="9">
    <source>
        <dbReference type="PROSITE" id="PS50089"/>
    </source>
</evidence>
<keyword evidence="4 8" id="KW-0548">Nucleotidyltransferase</keyword>
<feature type="domain" description="RdRp catalytic" evidence="10">
    <location>
        <begin position="263"/>
        <end position="382"/>
    </location>
</feature>
<feature type="domain" description="RING-type" evidence="9">
    <location>
        <begin position="67"/>
        <end position="111"/>
    </location>
</feature>
<dbReference type="Pfam" id="PF00998">
    <property type="entry name" value="RdRP_3"/>
    <property type="match status" value="1"/>
</dbReference>
<keyword evidence="7" id="KW-0862">Zinc</keyword>
<dbReference type="GO" id="GO:0039694">
    <property type="term" value="P:viral RNA genome replication"/>
    <property type="evidence" value="ECO:0007669"/>
    <property type="project" value="InterPro"/>
</dbReference>
<evidence type="ECO:0000256" key="7">
    <source>
        <dbReference type="PROSITE-ProRule" id="PRU00175"/>
    </source>
</evidence>
<accession>A0A9E7V218</accession>
<organism evidence="11">
    <name type="scientific">Nanning Tombu tick virus 1</name>
    <dbReference type="NCBI Taxonomy" id="2972341"/>
    <lineage>
        <taxon>Viruses</taxon>
        <taxon>Riboviria</taxon>
        <taxon>Orthornavirae</taxon>
        <taxon>Kitrinoviricota</taxon>
        <taxon>Tolucaviricetes</taxon>
        <taxon>Tolivirales</taxon>
        <taxon>Tombusviridae</taxon>
    </lineage>
</organism>
<dbReference type="PANTHER" id="PTHR22765">
    <property type="entry name" value="RING FINGER AND PROTEASE ASSOCIATED DOMAIN-CONTAINING"/>
    <property type="match status" value="1"/>
</dbReference>
<evidence type="ECO:0000256" key="6">
    <source>
        <dbReference type="ARBA" id="ARBA00022953"/>
    </source>
</evidence>
<dbReference type="InterPro" id="IPR007094">
    <property type="entry name" value="RNA-dir_pol_PSvirus"/>
</dbReference>
<dbReference type="Gene3D" id="3.30.70.270">
    <property type="match status" value="1"/>
</dbReference>
<dbReference type="Pfam" id="PF13639">
    <property type="entry name" value="zf-RING_2"/>
    <property type="match status" value="1"/>
</dbReference>
<comment type="catalytic activity">
    <reaction evidence="8">
        <text>RNA(n) + a ribonucleoside 5'-triphosphate = RNA(n+1) + diphosphate</text>
        <dbReference type="Rhea" id="RHEA:21248"/>
        <dbReference type="Rhea" id="RHEA-COMP:14527"/>
        <dbReference type="Rhea" id="RHEA-COMP:17342"/>
        <dbReference type="ChEBI" id="CHEBI:33019"/>
        <dbReference type="ChEBI" id="CHEBI:61557"/>
        <dbReference type="ChEBI" id="CHEBI:140395"/>
        <dbReference type="EC" id="2.7.7.48"/>
    </reaction>
</comment>
<keyword evidence="7" id="KW-0479">Metal-binding</keyword>
<dbReference type="Gene3D" id="3.30.40.10">
    <property type="entry name" value="Zinc/RING finger domain, C3HC4 (zinc finger)"/>
    <property type="match status" value="1"/>
</dbReference>
<dbReference type="InterPro" id="IPR001841">
    <property type="entry name" value="Znf_RING"/>
</dbReference>
<dbReference type="InterPro" id="IPR043128">
    <property type="entry name" value="Rev_trsase/Diguanyl_cyclase"/>
</dbReference>
<dbReference type="EC" id="2.7.7.48" evidence="1 8"/>
<name>A0A9E7V218_9TOMB</name>
<dbReference type="SUPFAM" id="SSF57850">
    <property type="entry name" value="RING/U-box"/>
    <property type="match status" value="1"/>
</dbReference>
<protein>
    <recommendedName>
        <fullName evidence="1 8">RNA-directed RNA polymerase</fullName>
        <ecNumber evidence="1 8">2.7.7.48</ecNumber>
    </recommendedName>
</protein>
<keyword evidence="5 8" id="KW-0547">Nucleotide-binding</keyword>
<keyword evidence="6 8" id="KW-0693">Viral RNA replication</keyword>
<dbReference type="EMBL" id="ON746539">
    <property type="protein sequence ID" value="UYL95410.1"/>
    <property type="molecule type" value="Genomic_RNA"/>
</dbReference>
<evidence type="ECO:0000313" key="11">
    <source>
        <dbReference type="EMBL" id="UYL95410.1"/>
    </source>
</evidence>
<sequence>MVGGKCAPNREVYAFNSTIVNLLKAVKERVFYVKNAEGEFVSPPKPGVSPAFVFGQREMAHRPDLGCPICIEDYKLLDIGARLPCGHVFHEACIRTWVNANRPRVTCPMCRLKLKDDVLERTGAVYTERLEAIQKRLLSYCDTLRPLERDEFPLQYAGKKRIVYLRAVEALYSRGLKRKDGYTSNFTKTERTIKAGAVPRNISPRSPEYNVEVGVVIKPAEPILLDAITKMLGSKTVMKGMNASQVAGHFKRKWEKMGGDGIAVAIGLDASRFDQHVSVEALRWEHKFYVSLIRDPSLREKIATLLEWQIYNQGYGRCADGTIKYKIQGTRCSGDMNTGLGNCLIATCLLVAYCEAKSIPFEIANNGDDCVVFTRKDYYGRFSDGLDKWFREMGFNMVVEDPVYELEKVVFCQSQPVFDGNSWVMVRDPRTCIAKDCVSLKPWRNEKEYEAWISCVGMSGTALAGGIPVLDPLYRSFLRASRGAKPLTLSDPTLQGGLFWQSKGMNRRNYSISDEARYSFWRAFNINPDEQVMIENEYNSRTPYYEPVRLDWEVLPAHEHTLLD</sequence>
<dbReference type="PROSITE" id="PS50507">
    <property type="entry name" value="RDRP_SSRNA_POS"/>
    <property type="match status" value="1"/>
</dbReference>
<dbReference type="SMART" id="SM00184">
    <property type="entry name" value="RING"/>
    <property type="match status" value="1"/>
</dbReference>
<evidence type="ECO:0000256" key="2">
    <source>
        <dbReference type="ARBA" id="ARBA00022484"/>
    </source>
</evidence>
<dbReference type="GO" id="GO:0003968">
    <property type="term" value="F:RNA-directed RNA polymerase activity"/>
    <property type="evidence" value="ECO:0007669"/>
    <property type="project" value="UniProtKB-KW"/>
</dbReference>
<dbReference type="InterPro" id="IPR043502">
    <property type="entry name" value="DNA/RNA_pol_sf"/>
</dbReference>
<dbReference type="PROSITE" id="PS50089">
    <property type="entry name" value="ZF_RING_2"/>
    <property type="match status" value="1"/>
</dbReference>
<dbReference type="GO" id="GO:0003723">
    <property type="term" value="F:RNA binding"/>
    <property type="evidence" value="ECO:0007669"/>
    <property type="project" value="InterPro"/>
</dbReference>